<dbReference type="Proteomes" id="UP000288102">
    <property type="component" value="Unassembled WGS sequence"/>
</dbReference>
<evidence type="ECO:0000313" key="4">
    <source>
        <dbReference type="Proteomes" id="UP000288102"/>
    </source>
</evidence>
<protein>
    <submittedName>
        <fullName evidence="3">Phosphatase PAP2 family protein</fullName>
    </submittedName>
</protein>
<name>A0A434A743_9FLAO</name>
<dbReference type="EMBL" id="QWDM01000006">
    <property type="protein sequence ID" value="RUT70221.1"/>
    <property type="molecule type" value="Genomic_DNA"/>
</dbReference>
<feature type="transmembrane region" description="Helical" evidence="1">
    <location>
        <begin position="57"/>
        <end position="78"/>
    </location>
</feature>
<evidence type="ECO:0000259" key="2">
    <source>
        <dbReference type="SMART" id="SM00014"/>
    </source>
</evidence>
<comment type="caution">
    <text evidence="3">The sequence shown here is derived from an EMBL/GenBank/DDBJ whole genome shotgun (WGS) entry which is preliminary data.</text>
</comment>
<dbReference type="OrthoDB" id="9789113at2"/>
<accession>A0A434A743</accession>
<dbReference type="SMART" id="SM00014">
    <property type="entry name" value="acidPPc"/>
    <property type="match status" value="1"/>
</dbReference>
<reference evidence="4" key="1">
    <citation type="journal article" date="2019" name="Syst. Appl. Microbiol.">
        <title>Flavobacterium circumlabens sp. nov. and Flavobacterium cupreum sp. nov., two psychrotrophic species isolated from Antarctic environmental samples.</title>
        <authorList>
            <person name="Kralova S."/>
            <person name="Busse H.-J."/>
            <person name="Svec P."/>
            <person name="Maslanova I."/>
            <person name="Stankova E."/>
            <person name="Bartak M."/>
            <person name="Sedlacek I."/>
        </authorList>
    </citation>
    <scope>NUCLEOTIDE SEQUENCE [LARGE SCALE GENOMIC DNA]</scope>
    <source>
        <strain evidence="4">CCM 8825</strain>
    </source>
</reference>
<feature type="domain" description="Phosphatidic acid phosphatase type 2/haloperoxidase" evidence="2">
    <location>
        <begin position="60"/>
        <end position="177"/>
    </location>
</feature>
<feature type="transmembrane region" description="Helical" evidence="1">
    <location>
        <begin position="162"/>
        <end position="183"/>
    </location>
</feature>
<dbReference type="Pfam" id="PF01569">
    <property type="entry name" value="PAP2"/>
    <property type="match status" value="1"/>
</dbReference>
<dbReference type="InterPro" id="IPR036938">
    <property type="entry name" value="PAP2/HPO_sf"/>
</dbReference>
<dbReference type="AlphaFoldDB" id="A0A434A743"/>
<dbReference type="Gene3D" id="1.20.144.10">
    <property type="entry name" value="Phosphatidic acid phosphatase type 2/haloperoxidase"/>
    <property type="match status" value="1"/>
</dbReference>
<evidence type="ECO:0000313" key="3">
    <source>
        <dbReference type="EMBL" id="RUT70221.1"/>
    </source>
</evidence>
<feature type="transmembrane region" description="Helical" evidence="1">
    <location>
        <begin position="27"/>
        <end position="50"/>
    </location>
</feature>
<sequence length="192" mass="22274">MIEAIKQLDIDILLWLNGSHSEFWDNVMWFASGKYTWLPFYGFLLLLLIWKYRKDAIFMILLIVLLITISDQLASGIFKPIFERLRPSHNPYLIDKLHIVNNYRGGKFGFISSHAANVFSLAFYLTLVARDKLKWLPFVLIPWAVFVSISRVYLGVHYPTDIIVPAVLSIPIALLVARIYNLYNPIIIKKFA</sequence>
<feature type="transmembrane region" description="Helical" evidence="1">
    <location>
        <begin position="135"/>
        <end position="156"/>
    </location>
</feature>
<keyword evidence="1" id="KW-1133">Transmembrane helix</keyword>
<gene>
    <name evidence="3" type="ORF">D0817_10380</name>
</gene>
<proteinExistence type="predicted"/>
<dbReference type="PANTHER" id="PTHR14969">
    <property type="entry name" value="SPHINGOSINE-1-PHOSPHATE PHOSPHOHYDROLASE"/>
    <property type="match status" value="1"/>
</dbReference>
<keyword evidence="1" id="KW-0812">Transmembrane</keyword>
<organism evidence="3 4">
    <name type="scientific">Flavobacterium cupreum</name>
    <dbReference type="NCBI Taxonomy" id="2133766"/>
    <lineage>
        <taxon>Bacteria</taxon>
        <taxon>Pseudomonadati</taxon>
        <taxon>Bacteroidota</taxon>
        <taxon>Flavobacteriia</taxon>
        <taxon>Flavobacteriales</taxon>
        <taxon>Flavobacteriaceae</taxon>
        <taxon>Flavobacterium</taxon>
    </lineage>
</organism>
<dbReference type="PANTHER" id="PTHR14969:SF13">
    <property type="entry name" value="AT30094P"/>
    <property type="match status" value="1"/>
</dbReference>
<keyword evidence="1" id="KW-0472">Membrane</keyword>
<feature type="transmembrane region" description="Helical" evidence="1">
    <location>
        <begin position="108"/>
        <end position="128"/>
    </location>
</feature>
<dbReference type="RefSeq" id="WP_127338309.1">
    <property type="nucleotide sequence ID" value="NZ_QWDM01000006.1"/>
</dbReference>
<dbReference type="InterPro" id="IPR000326">
    <property type="entry name" value="PAP2/HPO"/>
</dbReference>
<keyword evidence="4" id="KW-1185">Reference proteome</keyword>
<evidence type="ECO:0000256" key="1">
    <source>
        <dbReference type="SAM" id="Phobius"/>
    </source>
</evidence>
<dbReference type="SUPFAM" id="SSF48317">
    <property type="entry name" value="Acid phosphatase/Vanadium-dependent haloperoxidase"/>
    <property type="match status" value="1"/>
</dbReference>